<reference evidence="2" key="1">
    <citation type="submission" date="2020-10" db="EMBL/GenBank/DDBJ databases">
        <title>Unveiling of a novel bifunctional photoreceptor, Dualchrome1, isolated from a cosmopolitan green alga.</title>
        <authorList>
            <person name="Suzuki S."/>
            <person name="Kawachi M."/>
        </authorList>
    </citation>
    <scope>NUCLEOTIDE SEQUENCE</scope>
    <source>
        <strain evidence="2">NIES 2893</strain>
    </source>
</reference>
<gene>
    <name evidence="2" type="ORF">PPROV_000654000</name>
</gene>
<feature type="region of interest" description="Disordered" evidence="1">
    <location>
        <begin position="1"/>
        <end position="32"/>
    </location>
</feature>
<evidence type="ECO:0000313" key="2">
    <source>
        <dbReference type="EMBL" id="GHP07798.1"/>
    </source>
</evidence>
<proteinExistence type="predicted"/>
<name>A0A830HLN8_9CHLO</name>
<dbReference type="Proteomes" id="UP000660262">
    <property type="component" value="Unassembled WGS sequence"/>
</dbReference>
<evidence type="ECO:0000256" key="1">
    <source>
        <dbReference type="SAM" id="MobiDB-lite"/>
    </source>
</evidence>
<sequence length="186" mass="19412">MSPPVTPAYASTKTPANDSALGRTRTGATDAVAASRARDEALAAAARAMEAAASARAAAESVVARDSAQAAEASSSAQIAVDAAQRAEAAVAAAARAHEQRLFAAIGDASAEAREAATSATNDLAAELRGALDEERTRREAMLSSLRSAPWLRRRVPRRTDHRCRSWNVLASHPPAQPSWNPSWCA</sequence>
<comment type="caution">
    <text evidence="2">The sequence shown here is derived from an EMBL/GenBank/DDBJ whole genome shotgun (WGS) entry which is preliminary data.</text>
</comment>
<dbReference type="AlphaFoldDB" id="A0A830HLN8"/>
<dbReference type="EMBL" id="BNJQ01000018">
    <property type="protein sequence ID" value="GHP07798.1"/>
    <property type="molecule type" value="Genomic_DNA"/>
</dbReference>
<accession>A0A830HLN8</accession>
<organism evidence="2 3">
    <name type="scientific">Pycnococcus provasolii</name>
    <dbReference type="NCBI Taxonomy" id="41880"/>
    <lineage>
        <taxon>Eukaryota</taxon>
        <taxon>Viridiplantae</taxon>
        <taxon>Chlorophyta</taxon>
        <taxon>Pseudoscourfieldiophyceae</taxon>
        <taxon>Pseudoscourfieldiales</taxon>
        <taxon>Pycnococcaceae</taxon>
        <taxon>Pycnococcus</taxon>
    </lineage>
</organism>
<evidence type="ECO:0000313" key="3">
    <source>
        <dbReference type="Proteomes" id="UP000660262"/>
    </source>
</evidence>
<protein>
    <submittedName>
        <fullName evidence="2">Uncharacterized protein</fullName>
    </submittedName>
</protein>
<keyword evidence="3" id="KW-1185">Reference proteome</keyword>